<feature type="compositionally biased region" description="Low complexity" evidence="2">
    <location>
        <begin position="13"/>
        <end position="44"/>
    </location>
</feature>
<dbReference type="EMBL" id="KV423914">
    <property type="protein sequence ID" value="KZT62977.1"/>
    <property type="molecule type" value="Genomic_DNA"/>
</dbReference>
<dbReference type="GO" id="GO:1990904">
    <property type="term" value="C:ribonucleoprotein complex"/>
    <property type="evidence" value="ECO:0007669"/>
    <property type="project" value="TreeGrafter"/>
</dbReference>
<accession>A0A165KD00</accession>
<name>A0A165KD00_9BASI</name>
<feature type="compositionally biased region" description="Polar residues" evidence="2">
    <location>
        <begin position="416"/>
        <end position="425"/>
    </location>
</feature>
<evidence type="ECO:0008006" key="5">
    <source>
        <dbReference type="Google" id="ProtNLM"/>
    </source>
</evidence>
<gene>
    <name evidence="3" type="ORF">CALCODRAFT_489526</name>
</gene>
<evidence type="ECO:0000313" key="3">
    <source>
        <dbReference type="EMBL" id="KZT62977.1"/>
    </source>
</evidence>
<protein>
    <recommendedName>
        <fullName evidence="5">Nuclear segregation protein Bfr1</fullName>
    </recommendedName>
</protein>
<evidence type="ECO:0000256" key="2">
    <source>
        <dbReference type="SAM" id="MobiDB-lite"/>
    </source>
</evidence>
<dbReference type="GO" id="GO:0042175">
    <property type="term" value="C:nuclear outer membrane-endoplasmic reticulum membrane network"/>
    <property type="evidence" value="ECO:0007669"/>
    <property type="project" value="TreeGrafter"/>
</dbReference>
<dbReference type="STRING" id="1353952.A0A165KD00"/>
<feature type="coiled-coil region" evidence="1">
    <location>
        <begin position="201"/>
        <end position="247"/>
    </location>
</feature>
<feature type="region of interest" description="Disordered" evidence="2">
    <location>
        <begin position="505"/>
        <end position="572"/>
    </location>
</feature>
<keyword evidence="1" id="KW-0175">Coiled coil</keyword>
<organism evidence="3 4">
    <name type="scientific">Calocera cornea HHB12733</name>
    <dbReference type="NCBI Taxonomy" id="1353952"/>
    <lineage>
        <taxon>Eukaryota</taxon>
        <taxon>Fungi</taxon>
        <taxon>Dikarya</taxon>
        <taxon>Basidiomycota</taxon>
        <taxon>Agaricomycotina</taxon>
        <taxon>Dacrymycetes</taxon>
        <taxon>Dacrymycetales</taxon>
        <taxon>Dacrymycetaceae</taxon>
        <taxon>Calocera</taxon>
    </lineage>
</organism>
<dbReference type="GO" id="GO:0008298">
    <property type="term" value="P:intracellular mRNA localization"/>
    <property type="evidence" value="ECO:0007669"/>
    <property type="project" value="TreeGrafter"/>
</dbReference>
<evidence type="ECO:0000256" key="1">
    <source>
        <dbReference type="SAM" id="Coils"/>
    </source>
</evidence>
<dbReference type="InterPro" id="IPR039604">
    <property type="entry name" value="Bfr1"/>
</dbReference>
<dbReference type="PANTHER" id="PTHR31027:SF2">
    <property type="entry name" value="LEBERCILIN DOMAIN-CONTAINING PROTEIN"/>
    <property type="match status" value="1"/>
</dbReference>
<evidence type="ECO:0000313" key="4">
    <source>
        <dbReference type="Proteomes" id="UP000076842"/>
    </source>
</evidence>
<feature type="compositionally biased region" description="Basic and acidic residues" evidence="2">
    <location>
        <begin position="98"/>
        <end position="121"/>
    </location>
</feature>
<dbReference type="FunCoup" id="A0A165KD00">
    <property type="interactions" value="19"/>
</dbReference>
<dbReference type="GO" id="GO:0005783">
    <property type="term" value="C:endoplasmic reticulum"/>
    <property type="evidence" value="ECO:0007669"/>
    <property type="project" value="TreeGrafter"/>
</dbReference>
<sequence length="572" mass="62228">MASTATAKAPKQKSGSKNAGKGKATGSSAPAPAAEKIEAPAAAAEGEEAHSVALGAHGRPDQAAYNAEQEKYKAEIAAAQEQLNAVRQKLGGGGKDGPQAERRQALRKEQDGLRDQQAKIKDSRGKILSQIKASGDIITKKIESLKLQKAKTPFKTTAELDARISQLEKQVDSGSMKVVDEKRALAEISSIRRLRKTFEGFQGEEDAIAAERAKIDELKKKLDDPESKSISERYEAIRDELQAIQKEGDELYASRTKIIEERNALQDKVNALWTKRKESIAQFQEAKSKYFAKQQEERQRREERYRQQRALEEAERIKEVTERLREEAQLPAYQSQIEDCQTLIDYFNVRMNGGTAPPPTTTAGAAAVAHADIVGVKSLELRQVDAEPEGMVVRKKKGEEEAAYFVGGKKGKKGSKPTNGHTNGTVAHEAKPTEGKLNLPFGTLTALLELSIPPPTSIEDIPQTIENLQKKKAYFVAIQPKATKDQIAKAEAEIKRLQKKLDAMTVNGDAKEDEATADAPEALPPNGNGEKPAEPASTPAVADTLSIGVPSEAVDQELEVVKEGDEGAEEAS</sequence>
<dbReference type="PANTHER" id="PTHR31027">
    <property type="entry name" value="NUCLEAR SEGREGATION PROTEIN BFR1"/>
    <property type="match status" value="1"/>
</dbReference>
<dbReference type="InParanoid" id="A0A165KD00"/>
<dbReference type="Proteomes" id="UP000076842">
    <property type="component" value="Unassembled WGS sequence"/>
</dbReference>
<feature type="region of interest" description="Disordered" evidence="2">
    <location>
        <begin position="408"/>
        <end position="428"/>
    </location>
</feature>
<dbReference type="GO" id="GO:0003729">
    <property type="term" value="F:mRNA binding"/>
    <property type="evidence" value="ECO:0007669"/>
    <property type="project" value="TreeGrafter"/>
</dbReference>
<feature type="region of interest" description="Disordered" evidence="2">
    <location>
        <begin position="1"/>
        <end position="67"/>
    </location>
</feature>
<proteinExistence type="predicted"/>
<dbReference type="OrthoDB" id="2195113at2759"/>
<reference evidence="3 4" key="1">
    <citation type="journal article" date="2016" name="Mol. Biol. Evol.">
        <title>Comparative Genomics of Early-Diverging Mushroom-Forming Fungi Provides Insights into the Origins of Lignocellulose Decay Capabilities.</title>
        <authorList>
            <person name="Nagy L.G."/>
            <person name="Riley R."/>
            <person name="Tritt A."/>
            <person name="Adam C."/>
            <person name="Daum C."/>
            <person name="Floudas D."/>
            <person name="Sun H."/>
            <person name="Yadav J.S."/>
            <person name="Pangilinan J."/>
            <person name="Larsson K.H."/>
            <person name="Matsuura K."/>
            <person name="Barry K."/>
            <person name="Labutti K."/>
            <person name="Kuo R."/>
            <person name="Ohm R.A."/>
            <person name="Bhattacharya S.S."/>
            <person name="Shirouzu T."/>
            <person name="Yoshinaga Y."/>
            <person name="Martin F.M."/>
            <person name="Grigoriev I.V."/>
            <person name="Hibbett D.S."/>
        </authorList>
    </citation>
    <scope>NUCLEOTIDE SEQUENCE [LARGE SCALE GENOMIC DNA]</scope>
    <source>
        <strain evidence="3 4">HHB12733</strain>
    </source>
</reference>
<dbReference type="AlphaFoldDB" id="A0A165KD00"/>
<feature type="region of interest" description="Disordered" evidence="2">
    <location>
        <begin position="87"/>
        <end position="121"/>
    </location>
</feature>
<keyword evidence="4" id="KW-1185">Reference proteome</keyword>